<protein>
    <recommendedName>
        <fullName evidence="2">CDP-glycerol glycerophosphotransferase</fullName>
    </recommendedName>
</protein>
<dbReference type="EMBL" id="UINC01006645">
    <property type="protein sequence ID" value="SVA28795.1"/>
    <property type="molecule type" value="Genomic_DNA"/>
</dbReference>
<dbReference type="Gene3D" id="3.40.50.12580">
    <property type="match status" value="1"/>
</dbReference>
<evidence type="ECO:0000313" key="1">
    <source>
        <dbReference type="EMBL" id="SVA28795.1"/>
    </source>
</evidence>
<reference evidence="1" key="1">
    <citation type="submission" date="2018-05" db="EMBL/GenBank/DDBJ databases">
        <authorList>
            <person name="Lanie J.A."/>
            <person name="Ng W.-L."/>
            <person name="Kazmierczak K.M."/>
            <person name="Andrzejewski T.M."/>
            <person name="Davidsen T.M."/>
            <person name="Wayne K.J."/>
            <person name="Tettelin H."/>
            <person name="Glass J.I."/>
            <person name="Rusch D."/>
            <person name="Podicherti R."/>
            <person name="Tsui H.-C.T."/>
            <person name="Winkler M.E."/>
        </authorList>
    </citation>
    <scope>NUCLEOTIDE SEQUENCE</scope>
</reference>
<evidence type="ECO:0008006" key="2">
    <source>
        <dbReference type="Google" id="ProtNLM"/>
    </source>
</evidence>
<dbReference type="PANTHER" id="PTHR37316:SF3">
    <property type="entry name" value="TEICHOIC ACID GLYCEROL-PHOSPHATE TRANSFERASE"/>
    <property type="match status" value="1"/>
</dbReference>
<accession>A0A381UKU4</accession>
<dbReference type="InterPro" id="IPR043148">
    <property type="entry name" value="TagF_C"/>
</dbReference>
<dbReference type="InterPro" id="IPR007554">
    <property type="entry name" value="Glycerophosphate_synth"/>
</dbReference>
<name>A0A381UKU4_9ZZZZ</name>
<gene>
    <name evidence="1" type="ORF">METZ01_LOCUS81649</name>
</gene>
<dbReference type="InterPro" id="IPR051612">
    <property type="entry name" value="Teichoic_Acid_Biosynth"/>
</dbReference>
<dbReference type="GO" id="GO:0016020">
    <property type="term" value="C:membrane"/>
    <property type="evidence" value="ECO:0007669"/>
    <property type="project" value="InterPro"/>
</dbReference>
<proteinExistence type="predicted"/>
<sequence>MKLLFFITKPYSVPILSPIESYCSSIDQIEVAWFKAGSAKSLDLKGRILETTADVIEFDPDAVIVPGNVVPDFWPGIKVQIFHGLCEEKKGHYDITGFFDLYCTPGPQMTEKFMELGEQYNTFLVRETGWPKLDLLFPVPNADEKKITLGLNPDKKLILYAPTFSPKYTSADDLFGSIQESQFLEHEWVVKFHDLEKNATIERYRTLNSDLFKIIENKDILPWMTVADLLITDTSSVAYEFLLLDRPVITYQASARFEKGIDITEPEHLIGAITRSIEDPGEYTESRKDVLSDIHPYSDGQSSQRLISTISNVLQSDELNRLQPKPRNWIRKKQIRKIVSQ</sequence>
<dbReference type="AlphaFoldDB" id="A0A381UKU4"/>
<dbReference type="SUPFAM" id="SSF53756">
    <property type="entry name" value="UDP-Glycosyltransferase/glycogen phosphorylase"/>
    <property type="match status" value="1"/>
</dbReference>
<organism evidence="1">
    <name type="scientific">marine metagenome</name>
    <dbReference type="NCBI Taxonomy" id="408172"/>
    <lineage>
        <taxon>unclassified sequences</taxon>
        <taxon>metagenomes</taxon>
        <taxon>ecological metagenomes</taxon>
    </lineage>
</organism>
<dbReference type="PANTHER" id="PTHR37316">
    <property type="entry name" value="TEICHOIC ACID GLYCEROL-PHOSPHATE PRIMASE"/>
    <property type="match status" value="1"/>
</dbReference>
<dbReference type="GO" id="GO:0047355">
    <property type="term" value="F:CDP-glycerol glycerophosphotransferase activity"/>
    <property type="evidence" value="ECO:0007669"/>
    <property type="project" value="InterPro"/>
</dbReference>
<dbReference type="Pfam" id="PF04464">
    <property type="entry name" value="Glyphos_transf"/>
    <property type="match status" value="1"/>
</dbReference>